<evidence type="ECO:0000313" key="2">
    <source>
        <dbReference type="Proteomes" id="UP000324800"/>
    </source>
</evidence>
<organism evidence="1 2">
    <name type="scientific">Streblomastix strix</name>
    <dbReference type="NCBI Taxonomy" id="222440"/>
    <lineage>
        <taxon>Eukaryota</taxon>
        <taxon>Metamonada</taxon>
        <taxon>Preaxostyla</taxon>
        <taxon>Oxymonadida</taxon>
        <taxon>Streblomastigidae</taxon>
        <taxon>Streblomastix</taxon>
    </lineage>
</organism>
<sequence length="132" mass="14890">MSFALIEDAKMQYCQTVREFQELYVKVARSLSEISTFASSFVVECRIEYADVPTIFSSLNSFVNCRLMSFVVADLLKSLCHNKKSVPFRNCFFNISINSYIARFGLSFSLSVSQNSFDSIALACFCGNLSYA</sequence>
<protein>
    <submittedName>
        <fullName evidence="1">Uncharacterized protein</fullName>
    </submittedName>
</protein>
<name>A0A5J4TTQ5_9EUKA</name>
<gene>
    <name evidence="1" type="ORF">EZS28_042905</name>
</gene>
<dbReference type="AlphaFoldDB" id="A0A5J4TTQ5"/>
<accession>A0A5J4TTQ5</accession>
<comment type="caution">
    <text evidence="1">The sequence shown here is derived from an EMBL/GenBank/DDBJ whole genome shotgun (WGS) entry which is preliminary data.</text>
</comment>
<proteinExistence type="predicted"/>
<dbReference type="Proteomes" id="UP000324800">
    <property type="component" value="Unassembled WGS sequence"/>
</dbReference>
<evidence type="ECO:0000313" key="1">
    <source>
        <dbReference type="EMBL" id="KAA6361568.1"/>
    </source>
</evidence>
<reference evidence="1 2" key="1">
    <citation type="submission" date="2019-03" db="EMBL/GenBank/DDBJ databases">
        <title>Single cell metagenomics reveals metabolic interactions within the superorganism composed of flagellate Streblomastix strix and complex community of Bacteroidetes bacteria on its surface.</title>
        <authorList>
            <person name="Treitli S.C."/>
            <person name="Kolisko M."/>
            <person name="Husnik F."/>
            <person name="Keeling P."/>
            <person name="Hampl V."/>
        </authorList>
    </citation>
    <scope>NUCLEOTIDE SEQUENCE [LARGE SCALE GENOMIC DNA]</scope>
    <source>
        <strain evidence="1">ST1C</strain>
    </source>
</reference>
<dbReference type="EMBL" id="SNRW01025362">
    <property type="protein sequence ID" value="KAA6361568.1"/>
    <property type="molecule type" value="Genomic_DNA"/>
</dbReference>